<dbReference type="OMA" id="DEAEWWF"/>
<evidence type="ECO:0000256" key="1">
    <source>
        <dbReference type="ARBA" id="ARBA00022763"/>
    </source>
</evidence>
<accession>A0A4T0S5W5</accession>
<dbReference type="EMBL" id="SPRW01000003">
    <property type="protein sequence ID" value="TIC70609.1"/>
    <property type="molecule type" value="Genomic_DNA"/>
</dbReference>
<evidence type="ECO:0000313" key="6">
    <source>
        <dbReference type="EMBL" id="TIC68652.1"/>
    </source>
</evidence>
<proteinExistence type="predicted"/>
<sequence>MEFHTGVYELVDSIPSGKVCTYGQIARQLNQPNHSRMVGQALKLLNPGSDIPWHRVVNSKGEISNRGDGGISVQRQAQRLQEEGVELHQTTENNYKLNLRLYMHEFTTS</sequence>
<dbReference type="InterPro" id="IPR014048">
    <property type="entry name" value="MethylDNA_cys_MeTrfase_DNA-bd"/>
</dbReference>
<feature type="domain" description="Methylated-DNA-[protein]-cysteine S-methyltransferase DNA binding" evidence="2">
    <location>
        <begin position="2"/>
        <end position="85"/>
    </location>
</feature>
<dbReference type="PANTHER" id="PTHR42942">
    <property type="entry name" value="6-O-METHYLGUANINE DNA METHYLTRANSFERASE"/>
    <property type="match status" value="1"/>
</dbReference>
<dbReference type="GO" id="GO:0006281">
    <property type="term" value="P:DNA repair"/>
    <property type="evidence" value="ECO:0007669"/>
    <property type="project" value="InterPro"/>
</dbReference>
<dbReference type="Proteomes" id="UP000310685">
    <property type="component" value="Unassembled WGS sequence"/>
</dbReference>
<dbReference type="EMBL" id="SPRH01000007">
    <property type="protein sequence ID" value="TIC03260.1"/>
    <property type="molecule type" value="Genomic_DNA"/>
</dbReference>
<evidence type="ECO:0000313" key="7">
    <source>
        <dbReference type="EMBL" id="TIC70609.1"/>
    </source>
</evidence>
<comment type="caution">
    <text evidence="3">The sequence shown here is derived from an EMBL/GenBank/DDBJ whole genome shotgun (WGS) entry which is preliminary data.</text>
</comment>
<evidence type="ECO:0000313" key="13">
    <source>
        <dbReference type="Proteomes" id="UP000310685"/>
    </source>
</evidence>
<dbReference type="Pfam" id="PF01035">
    <property type="entry name" value="DNA_binding_1"/>
    <property type="match status" value="1"/>
</dbReference>
<evidence type="ECO:0000313" key="8">
    <source>
        <dbReference type="EMBL" id="TIC71876.1"/>
    </source>
</evidence>
<evidence type="ECO:0000313" key="3">
    <source>
        <dbReference type="EMBL" id="TIB82497.1"/>
    </source>
</evidence>
<dbReference type="Proteomes" id="UP000309601">
    <property type="component" value="Unassembled WGS sequence"/>
</dbReference>
<dbReference type="Proteomes" id="UP000305647">
    <property type="component" value="Unassembled WGS sequence"/>
</dbReference>
<evidence type="ECO:0000313" key="9">
    <source>
        <dbReference type="Proteomes" id="UP000305362"/>
    </source>
</evidence>
<evidence type="ECO:0000259" key="2">
    <source>
        <dbReference type="Pfam" id="PF01035"/>
    </source>
</evidence>
<keyword evidence="1" id="KW-0227">DNA damage</keyword>
<dbReference type="InterPro" id="IPR036217">
    <property type="entry name" value="MethylDNA_cys_MeTrfase_DNAb"/>
</dbReference>
<dbReference type="PANTHER" id="PTHR42942:SF1">
    <property type="entry name" value="ALKYLTRANSFERASE-LIKE PROTEIN 1"/>
    <property type="match status" value="1"/>
</dbReference>
<dbReference type="EMBL" id="SPRV01000001">
    <property type="protein sequence ID" value="TIC71876.1"/>
    <property type="molecule type" value="Genomic_DNA"/>
</dbReference>
<gene>
    <name evidence="6" type="ORF">E3Q01_00754</name>
    <name evidence="7" type="ORF">E3Q02_00519</name>
    <name evidence="8" type="ORF">E3Q03_00053</name>
    <name evidence="5" type="ORF">E3Q10_01436</name>
    <name evidence="4" type="ORF">E3Q17_00955</name>
    <name evidence="3" type="ORF">E3Q22_00241</name>
</gene>
<dbReference type="CDD" id="cd06445">
    <property type="entry name" value="ATase"/>
    <property type="match status" value="1"/>
</dbReference>
<dbReference type="Proteomes" id="UP000310708">
    <property type="component" value="Unassembled WGS sequence"/>
</dbReference>
<evidence type="ECO:0000313" key="4">
    <source>
        <dbReference type="EMBL" id="TIC03260.1"/>
    </source>
</evidence>
<dbReference type="NCBIfam" id="TIGR00589">
    <property type="entry name" value="ogt"/>
    <property type="match status" value="1"/>
</dbReference>
<dbReference type="Proteomes" id="UP000307169">
    <property type="component" value="Unassembled WGS sequence"/>
</dbReference>
<dbReference type="Proteomes" id="UP000305362">
    <property type="component" value="Unassembled WGS sequence"/>
</dbReference>
<dbReference type="InterPro" id="IPR036388">
    <property type="entry name" value="WH-like_DNA-bd_sf"/>
</dbReference>
<reference evidence="9 10" key="1">
    <citation type="submission" date="2019-03" db="EMBL/GenBank/DDBJ databases">
        <title>Sequencing 25 genomes of Wallemia mellicola.</title>
        <authorList>
            <person name="Gostincar C."/>
        </authorList>
    </citation>
    <scope>NUCLEOTIDE SEQUENCE [LARGE SCALE GENOMIC DNA]</scope>
    <source>
        <strain evidence="4 11">EXF-1262</strain>
        <strain evidence="7 12">EXF-1274</strain>
        <strain evidence="8 9">EXF-1277</strain>
        <strain evidence="3 13">EXF-6152</strain>
        <strain evidence="6 14">EXF-757</strain>
        <strain evidence="5 10">EXF-8738</strain>
    </source>
</reference>
<dbReference type="Gene3D" id="1.10.10.10">
    <property type="entry name" value="Winged helix-like DNA-binding domain superfamily/Winged helix DNA-binding domain"/>
    <property type="match status" value="1"/>
</dbReference>
<name>A0A4T0S5W5_9BASI</name>
<dbReference type="GO" id="GO:0003824">
    <property type="term" value="F:catalytic activity"/>
    <property type="evidence" value="ECO:0007669"/>
    <property type="project" value="InterPro"/>
</dbReference>
<dbReference type="EMBL" id="SPRO01000010">
    <property type="protein sequence ID" value="TIC31844.1"/>
    <property type="molecule type" value="Genomic_DNA"/>
</dbReference>
<evidence type="ECO:0000313" key="12">
    <source>
        <dbReference type="Proteomes" id="UP000309601"/>
    </source>
</evidence>
<dbReference type="InterPro" id="IPR052520">
    <property type="entry name" value="ATL_DNA_repair"/>
</dbReference>
<dbReference type="OrthoDB" id="2548197at2759"/>
<evidence type="ECO:0000313" key="5">
    <source>
        <dbReference type="EMBL" id="TIC31844.1"/>
    </source>
</evidence>
<dbReference type="EMBL" id="SPRC01000002">
    <property type="protein sequence ID" value="TIB82497.1"/>
    <property type="molecule type" value="Genomic_DNA"/>
</dbReference>
<dbReference type="SUPFAM" id="SSF46767">
    <property type="entry name" value="Methylated DNA-protein cysteine methyltransferase, C-terminal domain"/>
    <property type="match status" value="1"/>
</dbReference>
<evidence type="ECO:0000313" key="14">
    <source>
        <dbReference type="Proteomes" id="UP000310708"/>
    </source>
</evidence>
<protein>
    <recommendedName>
        <fullName evidence="2">Methylated-DNA-[protein]-cysteine S-methyltransferase DNA binding domain-containing protein</fullName>
    </recommendedName>
</protein>
<organism evidence="3 13">
    <name type="scientific">Wallemia mellicola</name>
    <dbReference type="NCBI Taxonomy" id="1708541"/>
    <lineage>
        <taxon>Eukaryota</taxon>
        <taxon>Fungi</taxon>
        <taxon>Dikarya</taxon>
        <taxon>Basidiomycota</taxon>
        <taxon>Wallemiomycotina</taxon>
        <taxon>Wallemiomycetes</taxon>
        <taxon>Wallemiales</taxon>
        <taxon>Wallemiaceae</taxon>
        <taxon>Wallemia</taxon>
    </lineage>
</organism>
<evidence type="ECO:0000313" key="10">
    <source>
        <dbReference type="Proteomes" id="UP000305647"/>
    </source>
</evidence>
<dbReference type="AlphaFoldDB" id="A0A4T0S5W5"/>
<dbReference type="EMBL" id="SPRX01000006">
    <property type="protein sequence ID" value="TIC68652.1"/>
    <property type="molecule type" value="Genomic_DNA"/>
</dbReference>
<evidence type="ECO:0000313" key="11">
    <source>
        <dbReference type="Proteomes" id="UP000307169"/>
    </source>
</evidence>